<dbReference type="Proteomes" id="UP000299102">
    <property type="component" value="Unassembled WGS sequence"/>
</dbReference>
<evidence type="ECO:0000313" key="1">
    <source>
        <dbReference type="EMBL" id="GBP24641.1"/>
    </source>
</evidence>
<dbReference type="EMBL" id="BGZK01000164">
    <property type="protein sequence ID" value="GBP24641.1"/>
    <property type="molecule type" value="Genomic_DNA"/>
</dbReference>
<protein>
    <submittedName>
        <fullName evidence="1">Uncharacterized protein</fullName>
    </submittedName>
</protein>
<comment type="caution">
    <text evidence="1">The sequence shown here is derived from an EMBL/GenBank/DDBJ whole genome shotgun (WGS) entry which is preliminary data.</text>
</comment>
<keyword evidence="2" id="KW-1185">Reference proteome</keyword>
<reference evidence="1 2" key="1">
    <citation type="journal article" date="2019" name="Commun. Biol.">
        <title>The bagworm genome reveals a unique fibroin gene that provides high tensile strength.</title>
        <authorList>
            <person name="Kono N."/>
            <person name="Nakamura H."/>
            <person name="Ohtoshi R."/>
            <person name="Tomita M."/>
            <person name="Numata K."/>
            <person name="Arakawa K."/>
        </authorList>
    </citation>
    <scope>NUCLEOTIDE SEQUENCE [LARGE SCALE GENOMIC DNA]</scope>
</reference>
<name>A0A4C1UDW5_EUMVA</name>
<dbReference type="AlphaFoldDB" id="A0A4C1UDW5"/>
<organism evidence="1 2">
    <name type="scientific">Eumeta variegata</name>
    <name type="common">Bagworm moth</name>
    <name type="synonym">Eumeta japonica</name>
    <dbReference type="NCBI Taxonomy" id="151549"/>
    <lineage>
        <taxon>Eukaryota</taxon>
        <taxon>Metazoa</taxon>
        <taxon>Ecdysozoa</taxon>
        <taxon>Arthropoda</taxon>
        <taxon>Hexapoda</taxon>
        <taxon>Insecta</taxon>
        <taxon>Pterygota</taxon>
        <taxon>Neoptera</taxon>
        <taxon>Endopterygota</taxon>
        <taxon>Lepidoptera</taxon>
        <taxon>Glossata</taxon>
        <taxon>Ditrysia</taxon>
        <taxon>Tineoidea</taxon>
        <taxon>Psychidae</taxon>
        <taxon>Oiketicinae</taxon>
        <taxon>Eumeta</taxon>
    </lineage>
</organism>
<sequence length="117" mass="13617">MHHKHTKEEFAVLQRMVRLMRYPEIVDSDHKLLVWLGINNLDDYRVWKNVHDYHLPLGFDRIKTVTRNGIGIESRTENRFEKETRIRIDSGTGSEIGNATGDENNCGDGIIIKKTEI</sequence>
<proteinExistence type="predicted"/>
<dbReference type="OrthoDB" id="7357196at2759"/>
<accession>A0A4C1UDW5</accession>
<evidence type="ECO:0000313" key="2">
    <source>
        <dbReference type="Proteomes" id="UP000299102"/>
    </source>
</evidence>
<gene>
    <name evidence="1" type="ORF">EVAR_15847_1</name>
</gene>